<comment type="caution">
    <text evidence="6">The sequence shown here is derived from an EMBL/GenBank/DDBJ whole genome shotgun (WGS) entry which is preliminary data.</text>
</comment>
<dbReference type="OrthoDB" id="31005at2759"/>
<organism evidence="6 7">
    <name type="scientific">Tieghemostelium lacteum</name>
    <name type="common">Slime mold</name>
    <name type="synonym">Dictyostelium lacteum</name>
    <dbReference type="NCBI Taxonomy" id="361077"/>
    <lineage>
        <taxon>Eukaryota</taxon>
        <taxon>Amoebozoa</taxon>
        <taxon>Evosea</taxon>
        <taxon>Eumycetozoa</taxon>
        <taxon>Dictyostelia</taxon>
        <taxon>Dictyosteliales</taxon>
        <taxon>Raperosteliaceae</taxon>
        <taxon>Tieghemostelium</taxon>
    </lineage>
</organism>
<protein>
    <recommendedName>
        <fullName evidence="8">Translin family protein</fullName>
    </recommendedName>
</protein>
<accession>A0A151ZJV8</accession>
<dbReference type="InParanoid" id="A0A151ZJV8"/>
<evidence type="ECO:0000256" key="5">
    <source>
        <dbReference type="ARBA" id="ARBA00023242"/>
    </source>
</evidence>
<evidence type="ECO:0000313" key="6">
    <source>
        <dbReference type="EMBL" id="KYQ94263.1"/>
    </source>
</evidence>
<dbReference type="InterPro" id="IPR002848">
    <property type="entry name" value="Translin_fam"/>
</dbReference>
<gene>
    <name evidence="6" type="ORF">DLAC_04563</name>
</gene>
<proteinExistence type="inferred from homology"/>
<keyword evidence="4" id="KW-0963">Cytoplasm</keyword>
<dbReference type="Gene3D" id="1.20.58.200">
    <property type="entry name" value="Translin, domain 2"/>
    <property type="match status" value="1"/>
</dbReference>
<dbReference type="GO" id="GO:0043565">
    <property type="term" value="F:sequence-specific DNA binding"/>
    <property type="evidence" value="ECO:0007669"/>
    <property type="project" value="InterPro"/>
</dbReference>
<dbReference type="OMA" id="DTCMETC"/>
<comment type="similarity">
    <text evidence="3">Belongs to the translin family.</text>
</comment>
<evidence type="ECO:0008006" key="8">
    <source>
        <dbReference type="Google" id="ProtNLM"/>
    </source>
</evidence>
<name>A0A151ZJV8_TIELA</name>
<dbReference type="InterPro" id="IPR036081">
    <property type="entry name" value="Translin_sf"/>
</dbReference>
<dbReference type="Proteomes" id="UP000076078">
    <property type="component" value="Unassembled WGS sequence"/>
</dbReference>
<dbReference type="STRING" id="361077.A0A151ZJV8"/>
<dbReference type="FunCoup" id="A0A151ZJV8">
    <property type="interactions" value="809"/>
</dbReference>
<dbReference type="PANTHER" id="PTHR10741">
    <property type="entry name" value="TRANSLIN AND TRANSLIN ASSOCIATED PROTEIN X"/>
    <property type="match status" value="1"/>
</dbReference>
<dbReference type="Pfam" id="PF01997">
    <property type="entry name" value="Translin"/>
    <property type="match status" value="1"/>
</dbReference>
<comment type="subcellular location">
    <subcellularLocation>
        <location evidence="2">Cytoplasm</location>
    </subcellularLocation>
    <subcellularLocation>
        <location evidence="1">Nucleus</location>
    </subcellularLocation>
</comment>
<evidence type="ECO:0000256" key="2">
    <source>
        <dbReference type="ARBA" id="ARBA00004496"/>
    </source>
</evidence>
<reference evidence="6 7" key="1">
    <citation type="submission" date="2015-12" db="EMBL/GenBank/DDBJ databases">
        <title>Dictyostelia acquired genes for synthesis and detection of signals that induce cell-type specialization by lateral gene transfer from prokaryotes.</title>
        <authorList>
            <person name="Gloeckner G."/>
            <person name="Schaap P."/>
        </authorList>
    </citation>
    <scope>NUCLEOTIDE SEQUENCE [LARGE SCALE GENOMIC DNA]</scope>
    <source>
        <strain evidence="6 7">TK</strain>
    </source>
</reference>
<dbReference type="SUPFAM" id="SSF74784">
    <property type="entry name" value="Translin"/>
    <property type="match status" value="1"/>
</dbReference>
<keyword evidence="5" id="KW-0539">Nucleus</keyword>
<sequence>MKRNERNFNNDRYNNNNNEKKVKLEFEKSDNEIINLFQNYSKILDEDNDRRERIVKVSRDITIASKRLISLLHRVVFEDRNTILTQAHQDLVKVNALIGNIIKELEGQEYWKFQKSFTWGLQEYTEAISFLYFIETGQLVPVDYIHDKIKESNNIDSLSTFSLSVDDYHLGLCDLVGELMRYCTNSVTKQKYQDCFDCCEFVRTIFTACKQIRQFRPNDSKMSMIDDSVKKIEKICFSIRIRTSEFPDKQLKITADPDMEV</sequence>
<evidence type="ECO:0000256" key="4">
    <source>
        <dbReference type="ARBA" id="ARBA00022490"/>
    </source>
</evidence>
<dbReference type="CDD" id="cd14820">
    <property type="entry name" value="TRAX"/>
    <property type="match status" value="1"/>
</dbReference>
<dbReference type="InterPro" id="IPR016069">
    <property type="entry name" value="Translin_C"/>
</dbReference>
<dbReference type="Gene3D" id="1.20.58.190">
    <property type="entry name" value="Translin, domain 1"/>
    <property type="match status" value="1"/>
</dbReference>
<evidence type="ECO:0000256" key="1">
    <source>
        <dbReference type="ARBA" id="ARBA00004123"/>
    </source>
</evidence>
<evidence type="ECO:0000313" key="7">
    <source>
        <dbReference type="Proteomes" id="UP000076078"/>
    </source>
</evidence>
<dbReference type="GO" id="GO:0005737">
    <property type="term" value="C:cytoplasm"/>
    <property type="evidence" value="ECO:0007669"/>
    <property type="project" value="UniProtKB-SubCell"/>
</dbReference>
<keyword evidence="7" id="KW-1185">Reference proteome</keyword>
<dbReference type="EMBL" id="LODT01000022">
    <property type="protein sequence ID" value="KYQ94263.1"/>
    <property type="molecule type" value="Genomic_DNA"/>
</dbReference>
<dbReference type="GO" id="GO:0005634">
    <property type="term" value="C:nucleus"/>
    <property type="evidence" value="ECO:0007669"/>
    <property type="project" value="UniProtKB-SubCell"/>
</dbReference>
<dbReference type="InterPro" id="IPR016068">
    <property type="entry name" value="Translin_N"/>
</dbReference>
<evidence type="ECO:0000256" key="3">
    <source>
        <dbReference type="ARBA" id="ARBA00005902"/>
    </source>
</evidence>
<dbReference type="AlphaFoldDB" id="A0A151ZJV8"/>